<evidence type="ECO:0000256" key="2">
    <source>
        <dbReference type="ARBA" id="ARBA00022490"/>
    </source>
</evidence>
<dbReference type="Proteomes" id="UP000030512">
    <property type="component" value="Chromosome"/>
</dbReference>
<dbReference type="PANTHER" id="PTHR11265">
    <property type="entry name" value="S-ADENOSYL-METHYLTRANSFERASE MRAW"/>
    <property type="match status" value="1"/>
</dbReference>
<keyword evidence="5 7" id="KW-0808">Transferase</keyword>
<feature type="binding site" evidence="7">
    <location>
        <position position="104"/>
    </location>
    <ligand>
        <name>S-adenosyl-L-methionine</name>
        <dbReference type="ChEBI" id="CHEBI:59789"/>
    </ligand>
</feature>
<evidence type="ECO:0000313" key="10">
    <source>
        <dbReference type="Proteomes" id="UP000030512"/>
    </source>
</evidence>
<dbReference type="GO" id="GO:0071424">
    <property type="term" value="F:rRNA (cytosine-N4-)-methyltransferase activity"/>
    <property type="evidence" value="ECO:0007669"/>
    <property type="project" value="UniProtKB-UniRule"/>
</dbReference>
<dbReference type="PANTHER" id="PTHR11265:SF0">
    <property type="entry name" value="12S RRNA N4-METHYLCYTIDINE METHYLTRANSFERASE"/>
    <property type="match status" value="1"/>
</dbReference>
<name>A0A126T586_9GAMM</name>
<dbReference type="Pfam" id="PF01795">
    <property type="entry name" value="Methyltransf_5"/>
    <property type="match status" value="1"/>
</dbReference>
<reference evidence="9 10" key="1">
    <citation type="journal article" date="2015" name="Environ. Microbiol.">
        <title>Methane oxidation coupled to nitrate reduction under hypoxia by the Gammaproteobacterium Methylomonas denitrificans, sp. nov. type strain FJG1.</title>
        <authorList>
            <person name="Kits K.D."/>
            <person name="Klotz M.G."/>
            <person name="Stein L.Y."/>
        </authorList>
    </citation>
    <scope>NUCLEOTIDE SEQUENCE [LARGE SCALE GENOMIC DNA]</scope>
    <source>
        <strain evidence="9 10">FJG1</strain>
    </source>
</reference>
<comment type="similarity">
    <text evidence="1 7">Belongs to the methyltransferase superfamily. RsmH family.</text>
</comment>
<evidence type="ECO:0000256" key="6">
    <source>
        <dbReference type="ARBA" id="ARBA00022691"/>
    </source>
</evidence>
<dbReference type="SUPFAM" id="SSF53335">
    <property type="entry name" value="S-adenosyl-L-methionine-dependent methyltransferases"/>
    <property type="match status" value="1"/>
</dbReference>
<dbReference type="InterPro" id="IPR002903">
    <property type="entry name" value="RsmH"/>
</dbReference>
<comment type="subcellular location">
    <subcellularLocation>
        <location evidence="7">Cytoplasm</location>
    </subcellularLocation>
</comment>
<keyword evidence="4 7" id="KW-0489">Methyltransferase</keyword>
<keyword evidence="10" id="KW-1185">Reference proteome</keyword>
<dbReference type="OrthoDB" id="9806637at2"/>
<evidence type="ECO:0000256" key="4">
    <source>
        <dbReference type="ARBA" id="ARBA00022603"/>
    </source>
</evidence>
<feature type="binding site" evidence="7">
    <location>
        <position position="111"/>
    </location>
    <ligand>
        <name>S-adenosyl-L-methionine</name>
        <dbReference type="ChEBI" id="CHEBI:59789"/>
    </ligand>
</feature>
<accession>A0A126T586</accession>
<evidence type="ECO:0000256" key="5">
    <source>
        <dbReference type="ARBA" id="ARBA00022679"/>
    </source>
</evidence>
<dbReference type="SUPFAM" id="SSF81799">
    <property type="entry name" value="Putative methyltransferase TM0872, insert domain"/>
    <property type="match status" value="1"/>
</dbReference>
<dbReference type="GO" id="GO:0005737">
    <property type="term" value="C:cytoplasm"/>
    <property type="evidence" value="ECO:0007669"/>
    <property type="project" value="UniProtKB-SubCell"/>
</dbReference>
<feature type="region of interest" description="Disordered" evidence="8">
    <location>
        <begin position="289"/>
        <end position="312"/>
    </location>
</feature>
<feature type="binding site" evidence="7">
    <location>
        <begin position="35"/>
        <end position="37"/>
    </location>
    <ligand>
        <name>S-adenosyl-L-methionine</name>
        <dbReference type="ChEBI" id="CHEBI:59789"/>
    </ligand>
</feature>
<dbReference type="NCBIfam" id="TIGR00006">
    <property type="entry name" value="16S rRNA (cytosine(1402)-N(4))-methyltransferase RsmH"/>
    <property type="match status" value="1"/>
</dbReference>
<dbReference type="KEGG" id="mdn:JT25_012290"/>
<dbReference type="EC" id="2.1.1.199" evidence="7"/>
<proteinExistence type="inferred from homology"/>
<evidence type="ECO:0000256" key="3">
    <source>
        <dbReference type="ARBA" id="ARBA00022552"/>
    </source>
</evidence>
<keyword evidence="3 7" id="KW-0698">rRNA processing</keyword>
<feature type="compositionally biased region" description="Polar residues" evidence="8">
    <location>
        <begin position="289"/>
        <end position="300"/>
    </location>
</feature>
<dbReference type="InterPro" id="IPR023397">
    <property type="entry name" value="SAM-dep_MeTrfase_MraW_recog"/>
</dbReference>
<feature type="binding site" evidence="7">
    <location>
        <position position="55"/>
    </location>
    <ligand>
        <name>S-adenosyl-L-methionine</name>
        <dbReference type="ChEBI" id="CHEBI:59789"/>
    </ligand>
</feature>
<dbReference type="STRING" id="1538553.JT25_012290"/>
<evidence type="ECO:0000313" key="9">
    <source>
        <dbReference type="EMBL" id="AMK77251.1"/>
    </source>
</evidence>
<dbReference type="GO" id="GO:0070475">
    <property type="term" value="P:rRNA base methylation"/>
    <property type="evidence" value="ECO:0007669"/>
    <property type="project" value="UniProtKB-UniRule"/>
</dbReference>
<gene>
    <name evidence="7" type="primary">rsmH</name>
    <name evidence="9" type="ORF">JT25_012290</name>
</gene>
<feature type="binding site" evidence="7">
    <location>
        <position position="82"/>
    </location>
    <ligand>
        <name>S-adenosyl-L-methionine</name>
        <dbReference type="ChEBI" id="CHEBI:59789"/>
    </ligand>
</feature>
<dbReference type="EMBL" id="CP014476">
    <property type="protein sequence ID" value="AMK77251.1"/>
    <property type="molecule type" value="Genomic_DNA"/>
</dbReference>
<evidence type="ECO:0000256" key="8">
    <source>
        <dbReference type="SAM" id="MobiDB-lite"/>
    </source>
</evidence>
<comment type="function">
    <text evidence="7">Specifically methylates the N4 position of cytidine in position 1402 (C1402) of 16S rRNA.</text>
</comment>
<comment type="catalytic activity">
    <reaction evidence="7">
        <text>cytidine(1402) in 16S rRNA + S-adenosyl-L-methionine = N(4)-methylcytidine(1402) in 16S rRNA + S-adenosyl-L-homocysteine + H(+)</text>
        <dbReference type="Rhea" id="RHEA:42928"/>
        <dbReference type="Rhea" id="RHEA-COMP:10286"/>
        <dbReference type="Rhea" id="RHEA-COMP:10287"/>
        <dbReference type="ChEBI" id="CHEBI:15378"/>
        <dbReference type="ChEBI" id="CHEBI:57856"/>
        <dbReference type="ChEBI" id="CHEBI:59789"/>
        <dbReference type="ChEBI" id="CHEBI:74506"/>
        <dbReference type="ChEBI" id="CHEBI:82748"/>
        <dbReference type="EC" id="2.1.1.199"/>
    </reaction>
</comment>
<evidence type="ECO:0000256" key="1">
    <source>
        <dbReference type="ARBA" id="ARBA00010396"/>
    </source>
</evidence>
<dbReference type="HAMAP" id="MF_01007">
    <property type="entry name" value="16SrRNA_methyltr_H"/>
    <property type="match status" value="1"/>
</dbReference>
<keyword evidence="2 7" id="KW-0963">Cytoplasm</keyword>
<dbReference type="Gene3D" id="3.40.50.150">
    <property type="entry name" value="Vaccinia Virus protein VP39"/>
    <property type="match status" value="1"/>
</dbReference>
<keyword evidence="6 7" id="KW-0949">S-adenosyl-L-methionine</keyword>
<dbReference type="PIRSF" id="PIRSF004486">
    <property type="entry name" value="MraW"/>
    <property type="match status" value="1"/>
</dbReference>
<dbReference type="AlphaFoldDB" id="A0A126T586"/>
<evidence type="ECO:0000256" key="7">
    <source>
        <dbReference type="HAMAP-Rule" id="MF_01007"/>
    </source>
</evidence>
<dbReference type="FunFam" id="1.10.150.170:FF:000001">
    <property type="entry name" value="Ribosomal RNA small subunit methyltransferase H"/>
    <property type="match status" value="1"/>
</dbReference>
<protein>
    <recommendedName>
        <fullName evidence="7">Ribosomal RNA small subunit methyltransferase H</fullName>
        <ecNumber evidence="7">2.1.1.199</ecNumber>
    </recommendedName>
    <alternativeName>
        <fullName evidence="7">16S rRNA m(4)C1402 methyltransferase</fullName>
    </alternativeName>
    <alternativeName>
        <fullName evidence="7">rRNA (cytosine-N(4)-)-methyltransferase RsmH</fullName>
    </alternativeName>
</protein>
<dbReference type="InterPro" id="IPR029063">
    <property type="entry name" value="SAM-dependent_MTases_sf"/>
</dbReference>
<organism evidence="9 10">
    <name type="scientific">Methylomonas denitrificans</name>
    <dbReference type="NCBI Taxonomy" id="1538553"/>
    <lineage>
        <taxon>Bacteria</taxon>
        <taxon>Pseudomonadati</taxon>
        <taxon>Pseudomonadota</taxon>
        <taxon>Gammaproteobacteria</taxon>
        <taxon>Methylococcales</taxon>
        <taxon>Methylococcaceae</taxon>
        <taxon>Methylomonas</taxon>
    </lineage>
</organism>
<dbReference type="Gene3D" id="1.10.150.170">
    <property type="entry name" value="Putative methyltransferase TM0872, insert domain"/>
    <property type="match status" value="1"/>
</dbReference>
<sequence length="312" mass="35144">MTEMTAHQTVLYEEALQQLNIKPEGIYLDCTFGRGGHSSGILTLLNSSGRLLALDRDMDAIASDEAKRLLEDSRFSLHHASFVELSAVIEQHGYTGKVDGVLMDFGVSSPQLDNAERGFSFLRDGPLDMRMDSHHGLSAAEYLARVDEKELVRVLFEYGEERFARRIANAVVSQRQQQPLQTTLQLAKLIENSVPFRDKHKHPATRSFQAIRIEINQELEQIKTGLKQAVDVLAPGGRLVVIAFHSLEDRIVKRFIRDQAGPKTNPGKLPIKEQDIEQGLLRKMGKSIRAQQQELQQNPRARSAVMRVGEKR</sequence>